<protein>
    <submittedName>
        <fullName evidence="2">Uncharacterized protein</fullName>
    </submittedName>
</protein>
<sequence>MPCTLPKFGPVVQLKPQLQLPFAAHAHKSHRSSSVAFLPDKSQSHFRVGLPMQRVMEVALDRGACEQVESVRLPLKQEGRSQGLLDEDDRPPSP</sequence>
<gene>
    <name evidence="2" type="ORF">FHE65_30355</name>
</gene>
<evidence type="ECO:0000313" key="2">
    <source>
        <dbReference type="EMBL" id="TNC32523.1"/>
    </source>
</evidence>
<dbReference type="Proteomes" id="UP000306740">
    <property type="component" value="Unassembled WGS sequence"/>
</dbReference>
<dbReference type="RefSeq" id="WP_139107146.1">
    <property type="nucleotide sequence ID" value="NZ_VDFR01000190.1"/>
</dbReference>
<organism evidence="2 3">
    <name type="scientific">Mumia zhuanghuii</name>
    <dbReference type="NCBI Taxonomy" id="2585211"/>
    <lineage>
        <taxon>Bacteria</taxon>
        <taxon>Bacillati</taxon>
        <taxon>Actinomycetota</taxon>
        <taxon>Actinomycetes</taxon>
        <taxon>Propionibacteriales</taxon>
        <taxon>Nocardioidaceae</taxon>
        <taxon>Mumia</taxon>
    </lineage>
</organism>
<evidence type="ECO:0000256" key="1">
    <source>
        <dbReference type="SAM" id="MobiDB-lite"/>
    </source>
</evidence>
<name>A0A5C4MBC7_9ACTN</name>
<feature type="region of interest" description="Disordered" evidence="1">
    <location>
        <begin position="71"/>
        <end position="94"/>
    </location>
</feature>
<evidence type="ECO:0000313" key="3">
    <source>
        <dbReference type="Proteomes" id="UP000306740"/>
    </source>
</evidence>
<feature type="compositionally biased region" description="Acidic residues" evidence="1">
    <location>
        <begin position="85"/>
        <end position="94"/>
    </location>
</feature>
<dbReference type="AlphaFoldDB" id="A0A5C4MBC7"/>
<proteinExistence type="predicted"/>
<accession>A0A5C4MBC7</accession>
<reference evidence="2 3" key="1">
    <citation type="submission" date="2019-05" db="EMBL/GenBank/DDBJ databases">
        <title>Mumia sp. nov., isolated from the intestinal contents of plateau pika (Ochotona curzoniae) in the Qinghai-Tibet plateau of China.</title>
        <authorList>
            <person name="Tian Z."/>
        </authorList>
    </citation>
    <scope>NUCLEOTIDE SEQUENCE [LARGE SCALE GENOMIC DNA]</scope>
    <source>
        <strain evidence="3">527</strain>
    </source>
</reference>
<comment type="caution">
    <text evidence="2">The sequence shown here is derived from an EMBL/GenBank/DDBJ whole genome shotgun (WGS) entry which is preliminary data.</text>
</comment>
<dbReference type="EMBL" id="VDFR01000190">
    <property type="protein sequence ID" value="TNC32523.1"/>
    <property type="molecule type" value="Genomic_DNA"/>
</dbReference>